<organism evidence="7 8">
    <name type="scientific">Calothrix parietina FACHB-288</name>
    <dbReference type="NCBI Taxonomy" id="2692896"/>
    <lineage>
        <taxon>Bacteria</taxon>
        <taxon>Bacillati</taxon>
        <taxon>Cyanobacteriota</taxon>
        <taxon>Cyanophyceae</taxon>
        <taxon>Nostocales</taxon>
        <taxon>Calotrichaceae</taxon>
        <taxon>Calothrix</taxon>
    </lineage>
</organism>
<evidence type="ECO:0000256" key="3">
    <source>
        <dbReference type="ARBA" id="ARBA00023125"/>
    </source>
</evidence>
<evidence type="ECO:0000256" key="1">
    <source>
        <dbReference type="ARBA" id="ARBA00008761"/>
    </source>
</evidence>
<dbReference type="Pfam" id="PF01385">
    <property type="entry name" value="OrfB_IS605"/>
    <property type="match status" value="1"/>
</dbReference>
<keyword evidence="3" id="KW-0238">DNA-binding</keyword>
<dbReference type="EMBL" id="JACJQH010000016">
    <property type="protein sequence ID" value="MBD2196249.1"/>
    <property type="molecule type" value="Genomic_DNA"/>
</dbReference>
<dbReference type="Pfam" id="PF07282">
    <property type="entry name" value="Cas12f1-like_TNB"/>
    <property type="match status" value="1"/>
</dbReference>
<gene>
    <name evidence="7" type="ORF">H6G24_12185</name>
</gene>
<dbReference type="NCBIfam" id="NF040570">
    <property type="entry name" value="guided_TnpB"/>
    <property type="match status" value="1"/>
</dbReference>
<keyword evidence="8" id="KW-1185">Reference proteome</keyword>
<comment type="caution">
    <text evidence="7">The sequence shown here is derived from an EMBL/GenBank/DDBJ whole genome shotgun (WGS) entry which is preliminary data.</text>
</comment>
<name>A0ABR8A9B5_9CYAN</name>
<dbReference type="RefSeq" id="WP_190541342.1">
    <property type="nucleotide sequence ID" value="NZ_CAWPNO010000047.1"/>
</dbReference>
<evidence type="ECO:0000256" key="4">
    <source>
        <dbReference type="ARBA" id="ARBA00023172"/>
    </source>
</evidence>
<accession>A0ABR8A9B5</accession>
<feature type="domain" description="Probable transposase IS891/IS1136/IS1341" evidence="5">
    <location>
        <begin position="177"/>
        <end position="296"/>
    </location>
</feature>
<dbReference type="InterPro" id="IPR010095">
    <property type="entry name" value="Cas12f1-like_TNB"/>
</dbReference>
<comment type="similarity">
    <text evidence="1">In the C-terminal section; belongs to the transposase 35 family.</text>
</comment>
<evidence type="ECO:0000256" key="2">
    <source>
        <dbReference type="ARBA" id="ARBA00022578"/>
    </source>
</evidence>
<proteinExistence type="inferred from homology"/>
<evidence type="ECO:0000259" key="5">
    <source>
        <dbReference type="Pfam" id="PF01385"/>
    </source>
</evidence>
<reference evidence="7 8" key="1">
    <citation type="journal article" date="2020" name="ISME J.">
        <title>Comparative genomics reveals insights into cyanobacterial evolution and habitat adaptation.</title>
        <authorList>
            <person name="Chen M.Y."/>
            <person name="Teng W.K."/>
            <person name="Zhao L."/>
            <person name="Hu C.X."/>
            <person name="Zhou Y.K."/>
            <person name="Han B.P."/>
            <person name="Song L.R."/>
            <person name="Shu W.S."/>
        </authorList>
    </citation>
    <scope>NUCLEOTIDE SEQUENCE [LARGE SCALE GENOMIC DNA]</scope>
    <source>
        <strain evidence="7 8">FACHB-288</strain>
    </source>
</reference>
<evidence type="ECO:0000313" key="7">
    <source>
        <dbReference type="EMBL" id="MBD2196249.1"/>
    </source>
</evidence>
<evidence type="ECO:0000313" key="8">
    <source>
        <dbReference type="Proteomes" id="UP000658514"/>
    </source>
</evidence>
<keyword evidence="2" id="KW-0815">Transposition</keyword>
<protein>
    <submittedName>
        <fullName evidence="7">Transposase</fullName>
    </submittedName>
</protein>
<dbReference type="InterPro" id="IPR001959">
    <property type="entry name" value="Transposase"/>
</dbReference>
<feature type="domain" description="Cas12f1-like TNB" evidence="6">
    <location>
        <begin position="307"/>
        <end position="372"/>
    </location>
</feature>
<dbReference type="Proteomes" id="UP000658514">
    <property type="component" value="Unassembled WGS sequence"/>
</dbReference>
<evidence type="ECO:0000259" key="6">
    <source>
        <dbReference type="Pfam" id="PF07282"/>
    </source>
</evidence>
<keyword evidence="4" id="KW-0233">DNA recombination</keyword>
<sequence>MFIYEFKVNPKLQQTTAIDEAIRTSQFIRNKVLRYWMDNRGVGKTEMFRYNTLLRKEFKFVEDLNSHACQTAVERVLKAVNRFYDNCKKQIPGKKGYPKFKKNTRSVEYKVSGWKLSENRKHITFTDKKRIGTLKLIGTRDLNFYQLEQIKRVRIVRRADGYYVQFSVQLDPRDTVKPITPSQKAVGIDVGIKYFLADSQGNTEPNPQFYRQGEKQLSRLNRRSSKKYKKGNLPFDSAQGRQSQNYHKARQRYARKHLRVSRQREEFVKRVALRLIKSNDLVAYEDLNVKGMVKNRHLAKSISDAGWSKFRSWLDYFGYKYGKITIAVAPHNSSQNCSNCGDKVQKSLSTRTHICHHCGFVEDRDINAAINILHKGLSTVGHTGAYKLGEFDPLASLEQSCEGKIEL</sequence>